<comment type="caution">
    <text evidence="1">The sequence shown here is derived from an EMBL/GenBank/DDBJ whole genome shotgun (WGS) entry which is preliminary data.</text>
</comment>
<dbReference type="AlphaFoldDB" id="A0A644XQZ7"/>
<accession>A0A644XQZ7</accession>
<dbReference type="EMBL" id="VSSQ01002634">
    <property type="protein sequence ID" value="MPM16554.1"/>
    <property type="molecule type" value="Genomic_DNA"/>
</dbReference>
<sequence length="181" mass="20044">MNEEFEKQFAELQKKVGKLEKGTKDQLTMVVFSGDLDKQIAAMIISTGAAAFDMKVKLFFTFWATAALRDPKKKAKGKNFLGKMFGMMLPKGAGKLKLSKMQMMGMGSSMIKGLMKKKKVASLPEMFKTAGELGVEINVCEMSMDLMGFKPEELIDYPHMKICGVATFLADAAESKVQLFI</sequence>
<dbReference type="SUPFAM" id="SSF75169">
    <property type="entry name" value="DsrEFH-like"/>
    <property type="match status" value="1"/>
</dbReference>
<evidence type="ECO:0008006" key="2">
    <source>
        <dbReference type="Google" id="ProtNLM"/>
    </source>
</evidence>
<dbReference type="InterPro" id="IPR032836">
    <property type="entry name" value="DsrE2-like"/>
</dbReference>
<dbReference type="Pfam" id="PF13686">
    <property type="entry name" value="DrsE_2"/>
    <property type="match status" value="1"/>
</dbReference>
<dbReference type="Gene3D" id="3.40.1260.10">
    <property type="entry name" value="DsrEFH-like"/>
    <property type="match status" value="1"/>
</dbReference>
<name>A0A644XQZ7_9ZZZZ</name>
<proteinExistence type="predicted"/>
<dbReference type="PANTHER" id="PTHR34655:SF2">
    <property type="entry name" value="PEROXIREDOXIN FAMILY PROTEIN"/>
    <property type="match status" value="1"/>
</dbReference>
<dbReference type="InterPro" id="IPR027396">
    <property type="entry name" value="DsrEFH-like"/>
</dbReference>
<protein>
    <recommendedName>
        <fullName evidence="2">NADH dehydrogenase FAD-containing subunit</fullName>
    </recommendedName>
</protein>
<dbReference type="PANTHER" id="PTHR34655">
    <property type="entry name" value="CONSERVED WITHIN P. AEROPHILUM"/>
    <property type="match status" value="1"/>
</dbReference>
<reference evidence="1" key="1">
    <citation type="submission" date="2019-08" db="EMBL/GenBank/DDBJ databases">
        <authorList>
            <person name="Kucharzyk K."/>
            <person name="Murdoch R.W."/>
            <person name="Higgins S."/>
            <person name="Loffler F."/>
        </authorList>
    </citation>
    <scope>NUCLEOTIDE SEQUENCE</scope>
</reference>
<gene>
    <name evidence="1" type="ORF">SDC9_62935</name>
</gene>
<organism evidence="1">
    <name type="scientific">bioreactor metagenome</name>
    <dbReference type="NCBI Taxonomy" id="1076179"/>
    <lineage>
        <taxon>unclassified sequences</taxon>
        <taxon>metagenomes</taxon>
        <taxon>ecological metagenomes</taxon>
    </lineage>
</organism>
<evidence type="ECO:0000313" key="1">
    <source>
        <dbReference type="EMBL" id="MPM16554.1"/>
    </source>
</evidence>